<proteinExistence type="predicted"/>
<dbReference type="RefSeq" id="WP_089789754.1">
    <property type="nucleotide sequence ID" value="NZ_FOKW01000014.1"/>
</dbReference>
<dbReference type="Proteomes" id="UP000199161">
    <property type="component" value="Unassembled WGS sequence"/>
</dbReference>
<accession>A0A1I1L552</accession>
<protein>
    <submittedName>
        <fullName evidence="2">Uncharacterized protein</fullName>
    </submittedName>
</protein>
<organism evidence="2 3">
    <name type="scientific">Natronobacterium haloterrestre</name>
    <name type="common">Halobiforma haloterrestris</name>
    <dbReference type="NCBI Taxonomy" id="148448"/>
    <lineage>
        <taxon>Archaea</taxon>
        <taxon>Methanobacteriati</taxon>
        <taxon>Methanobacteriota</taxon>
        <taxon>Stenosarchaea group</taxon>
        <taxon>Halobacteria</taxon>
        <taxon>Halobacteriales</taxon>
        <taxon>Natrialbaceae</taxon>
        <taxon>Natronobacterium</taxon>
    </lineage>
</organism>
<dbReference type="EMBL" id="FOKW01000014">
    <property type="protein sequence ID" value="SFC68075.1"/>
    <property type="molecule type" value="Genomic_DNA"/>
</dbReference>
<dbReference type="OrthoDB" id="350075at2157"/>
<name>A0A1I1L552_NATHA</name>
<evidence type="ECO:0000313" key="2">
    <source>
        <dbReference type="EMBL" id="SFC68075.1"/>
    </source>
</evidence>
<gene>
    <name evidence="2" type="ORF">SAMN05444422_11473</name>
</gene>
<dbReference type="AlphaFoldDB" id="A0A1I1L552"/>
<evidence type="ECO:0000313" key="3">
    <source>
        <dbReference type="Proteomes" id="UP000199161"/>
    </source>
</evidence>
<feature type="region of interest" description="Disordered" evidence="1">
    <location>
        <begin position="1"/>
        <end position="25"/>
    </location>
</feature>
<reference evidence="3" key="1">
    <citation type="submission" date="2016-10" db="EMBL/GenBank/DDBJ databases">
        <authorList>
            <person name="Varghese N."/>
            <person name="Submissions S."/>
        </authorList>
    </citation>
    <scope>NUCLEOTIDE SEQUENCE [LARGE SCALE GENOMIC DNA]</scope>
    <source>
        <strain evidence="3">DSM 13078</strain>
    </source>
</reference>
<keyword evidence="3" id="KW-1185">Reference proteome</keyword>
<evidence type="ECO:0000256" key="1">
    <source>
        <dbReference type="SAM" id="MobiDB-lite"/>
    </source>
</evidence>
<sequence>MSERNTPADSADEHSTTTTKKVAGKVNPVQSAIEAIEDDVPVEVFRRLSHMKEAIGAIKIWADDADPHDTDALVGTKTIVSAERERARDIRQEVPDGNTSLLQKFDNLTERLENLADTVEPLEFSTIGHVVYVNQQFVDRYDDSSVSVETILLDAGKKDPDELGLFPMDGLLGNRQEDQAFPADRDLDLGEKNRTFFESTSDGGKIAYE</sequence>